<sequence>MEGLRLWWISRGVLSLGGSIRRVLRCLGAGFCHSLDSENTKNVLIAASFIHLKHREHAKYTSELTTVNPHILLSGPAVSEIYQEMLAKALANYFGAKLLIFDSHSFLGDLSSKEAELLKEGLNADKSCSCTKQSPIPTDLAKTANQSTCEAETPSSSNAPSSGLGSQPKVESDTVPSSSGASKSYLFKLGDRVRFSPVFGGLYTSTSSSRFMAAVITTPVLDYQHAPSLVVEASAKALTLTDALLRFLKPIDKKVIRSRDVVFFENQTIEDLQMNEKSKSTNEEIFISAPLPMRHDNENLQEVDDNANIDNNPIIDVPTDVND</sequence>
<dbReference type="AlphaFoldDB" id="A0A978VEI3"/>
<dbReference type="EMBL" id="JAEACU010000005">
    <property type="protein sequence ID" value="KAH7528772.1"/>
    <property type="molecule type" value="Genomic_DNA"/>
</dbReference>
<dbReference type="PANTHER" id="PTHR45644">
    <property type="entry name" value="AAA ATPASE, PUTATIVE (AFU_ORTHOLOGUE AFUA_2G12920)-RELATED-RELATED"/>
    <property type="match status" value="1"/>
</dbReference>
<evidence type="ECO:0000256" key="2">
    <source>
        <dbReference type="ARBA" id="ARBA00022840"/>
    </source>
</evidence>
<keyword evidence="1" id="KW-0547">Nucleotide-binding</keyword>
<organism evidence="4 5">
    <name type="scientific">Ziziphus jujuba var. spinosa</name>
    <dbReference type="NCBI Taxonomy" id="714518"/>
    <lineage>
        <taxon>Eukaryota</taxon>
        <taxon>Viridiplantae</taxon>
        <taxon>Streptophyta</taxon>
        <taxon>Embryophyta</taxon>
        <taxon>Tracheophyta</taxon>
        <taxon>Spermatophyta</taxon>
        <taxon>Magnoliopsida</taxon>
        <taxon>eudicotyledons</taxon>
        <taxon>Gunneridae</taxon>
        <taxon>Pentapetalae</taxon>
        <taxon>rosids</taxon>
        <taxon>fabids</taxon>
        <taxon>Rosales</taxon>
        <taxon>Rhamnaceae</taxon>
        <taxon>Paliureae</taxon>
        <taxon>Ziziphus</taxon>
    </lineage>
</organism>
<dbReference type="Proteomes" id="UP000813462">
    <property type="component" value="Unassembled WGS sequence"/>
</dbReference>
<keyword evidence="2" id="KW-0067">ATP-binding</keyword>
<feature type="region of interest" description="Disordered" evidence="3">
    <location>
        <begin position="142"/>
        <end position="180"/>
    </location>
</feature>
<proteinExistence type="predicted"/>
<comment type="caution">
    <text evidence="4">The sequence shown here is derived from an EMBL/GenBank/DDBJ whole genome shotgun (WGS) entry which is preliminary data.</text>
</comment>
<evidence type="ECO:0000313" key="5">
    <source>
        <dbReference type="Proteomes" id="UP000813462"/>
    </source>
</evidence>
<protein>
    <submittedName>
        <fullName evidence="4">Uncharacterized protein</fullName>
    </submittedName>
</protein>
<dbReference type="InterPro" id="IPR051701">
    <property type="entry name" value="Mito_OM_Translocase_MSP1"/>
</dbReference>
<dbReference type="GO" id="GO:0005741">
    <property type="term" value="C:mitochondrial outer membrane"/>
    <property type="evidence" value="ECO:0007669"/>
    <property type="project" value="TreeGrafter"/>
</dbReference>
<name>A0A978VEI3_ZIZJJ</name>
<evidence type="ECO:0000313" key="4">
    <source>
        <dbReference type="EMBL" id="KAH7528772.1"/>
    </source>
</evidence>
<feature type="compositionally biased region" description="Low complexity" evidence="3">
    <location>
        <begin position="154"/>
        <end position="166"/>
    </location>
</feature>
<gene>
    <name evidence="4" type="ORF">FEM48_Zijuj05G0107600</name>
</gene>
<reference evidence="4" key="1">
    <citation type="journal article" date="2021" name="Front. Plant Sci.">
        <title>Chromosome-Scale Genome Assembly for Chinese Sour Jujube and Insights Into Its Genome Evolution and Domestication Signature.</title>
        <authorList>
            <person name="Shen L.-Y."/>
            <person name="Luo H."/>
            <person name="Wang X.-L."/>
            <person name="Wang X.-M."/>
            <person name="Qiu X.-J."/>
            <person name="Liu H."/>
            <person name="Zhou S.-S."/>
            <person name="Jia K.-H."/>
            <person name="Nie S."/>
            <person name="Bao Y.-T."/>
            <person name="Zhang R.-G."/>
            <person name="Yun Q.-Z."/>
            <person name="Chai Y.-H."/>
            <person name="Lu J.-Y."/>
            <person name="Li Y."/>
            <person name="Zhao S.-W."/>
            <person name="Mao J.-F."/>
            <person name="Jia S.-G."/>
            <person name="Mao Y.-M."/>
        </authorList>
    </citation>
    <scope>NUCLEOTIDE SEQUENCE</scope>
    <source>
        <strain evidence="4">AT0</strain>
        <tissue evidence="4">Leaf</tissue>
    </source>
</reference>
<dbReference type="GO" id="GO:0005524">
    <property type="term" value="F:ATP binding"/>
    <property type="evidence" value="ECO:0007669"/>
    <property type="project" value="UniProtKB-KW"/>
</dbReference>
<evidence type="ECO:0000256" key="1">
    <source>
        <dbReference type="ARBA" id="ARBA00022741"/>
    </source>
</evidence>
<accession>A0A978VEI3</accession>
<evidence type="ECO:0000256" key="3">
    <source>
        <dbReference type="SAM" id="MobiDB-lite"/>
    </source>
</evidence>
<dbReference type="PANTHER" id="PTHR45644:SF39">
    <property type="entry name" value="AAA-TYPE ATPASE FAMILY PROTEIN-RELATED"/>
    <property type="match status" value="1"/>
</dbReference>